<dbReference type="EMBL" id="JAGQKY010000031">
    <property type="protein sequence ID" value="MCA9397404.1"/>
    <property type="molecule type" value="Genomic_DNA"/>
</dbReference>
<dbReference type="AlphaFoldDB" id="A0A955RW28"/>
<gene>
    <name evidence="7" type="ORF">KC573_01130</name>
</gene>
<organism evidence="7 8">
    <name type="scientific">candidate division WWE3 bacterium</name>
    <dbReference type="NCBI Taxonomy" id="2053526"/>
    <lineage>
        <taxon>Bacteria</taxon>
        <taxon>Katanobacteria</taxon>
    </lineage>
</organism>
<dbReference type="GO" id="GO:0005840">
    <property type="term" value="C:ribosome"/>
    <property type="evidence" value="ECO:0007669"/>
    <property type="project" value="UniProtKB-KW"/>
</dbReference>
<reference evidence="7" key="2">
    <citation type="journal article" date="2021" name="Microbiome">
        <title>Successional dynamics and alternative stable states in a saline activated sludge microbial community over 9 years.</title>
        <authorList>
            <person name="Wang Y."/>
            <person name="Ye J."/>
            <person name="Ju F."/>
            <person name="Liu L."/>
            <person name="Boyd J.A."/>
            <person name="Deng Y."/>
            <person name="Parks D.H."/>
            <person name="Jiang X."/>
            <person name="Yin X."/>
            <person name="Woodcroft B.J."/>
            <person name="Tyson G.W."/>
            <person name="Hugenholtz P."/>
            <person name="Polz M.F."/>
            <person name="Zhang T."/>
        </authorList>
    </citation>
    <scope>NUCLEOTIDE SEQUENCE</scope>
    <source>
        <strain evidence="7">HKST-UBA02</strain>
    </source>
</reference>
<evidence type="ECO:0000256" key="4">
    <source>
        <dbReference type="ARBA" id="ARBA00023274"/>
    </source>
</evidence>
<evidence type="ECO:0000256" key="2">
    <source>
        <dbReference type="ARBA" id="ARBA00022884"/>
    </source>
</evidence>
<evidence type="ECO:0000313" key="7">
    <source>
        <dbReference type="EMBL" id="MCA9397404.1"/>
    </source>
</evidence>
<dbReference type="SUPFAM" id="SSF46992">
    <property type="entry name" value="Ribosomal protein S20"/>
    <property type="match status" value="1"/>
</dbReference>
<evidence type="ECO:0000313" key="8">
    <source>
        <dbReference type="Proteomes" id="UP000699691"/>
    </source>
</evidence>
<dbReference type="Pfam" id="PF01649">
    <property type="entry name" value="Ribosomal_S20p"/>
    <property type="match status" value="1"/>
</dbReference>
<dbReference type="GO" id="GO:1990904">
    <property type="term" value="C:ribonucleoprotein complex"/>
    <property type="evidence" value="ECO:0007669"/>
    <property type="project" value="UniProtKB-KW"/>
</dbReference>
<evidence type="ECO:0000256" key="5">
    <source>
        <dbReference type="ARBA" id="ARBA00035136"/>
    </source>
</evidence>
<evidence type="ECO:0000256" key="1">
    <source>
        <dbReference type="ARBA" id="ARBA00022730"/>
    </source>
</evidence>
<comment type="caution">
    <text evidence="7">The sequence shown here is derived from an EMBL/GenBank/DDBJ whole genome shotgun (WGS) entry which is preliminary data.</text>
</comment>
<keyword evidence="1" id="KW-0699">rRNA-binding</keyword>
<evidence type="ECO:0000256" key="3">
    <source>
        <dbReference type="ARBA" id="ARBA00022980"/>
    </source>
</evidence>
<dbReference type="Gene3D" id="1.20.58.110">
    <property type="entry name" value="Ribosomal protein S20"/>
    <property type="match status" value="1"/>
</dbReference>
<dbReference type="InterPro" id="IPR002583">
    <property type="entry name" value="Ribosomal_bS20"/>
</dbReference>
<sequence length="77" mass="8791">MPNIRAAEKHVRQTNRRQLFNGRVKNAYKTAVKEMRENPTVENLQAAYSKLAKAARKGVIKQGKADRLKSRLSTLIK</sequence>
<dbReference type="NCBIfam" id="TIGR00029">
    <property type="entry name" value="S20"/>
    <property type="match status" value="1"/>
</dbReference>
<keyword evidence="4" id="KW-0687">Ribonucleoprotein</keyword>
<keyword evidence="2" id="KW-0694">RNA-binding</keyword>
<accession>A0A955RW28</accession>
<name>A0A955RW28_UNCKA</name>
<dbReference type="GO" id="GO:0006412">
    <property type="term" value="P:translation"/>
    <property type="evidence" value="ECO:0007669"/>
    <property type="project" value="InterPro"/>
</dbReference>
<protein>
    <recommendedName>
        <fullName evidence="5">Small ribosomal subunit protein bS20</fullName>
    </recommendedName>
    <alternativeName>
        <fullName evidence="6">30S ribosomal protein S20</fullName>
    </alternativeName>
</protein>
<evidence type="ECO:0000256" key="6">
    <source>
        <dbReference type="ARBA" id="ARBA00035343"/>
    </source>
</evidence>
<proteinExistence type="predicted"/>
<dbReference type="GO" id="GO:0019843">
    <property type="term" value="F:rRNA binding"/>
    <property type="evidence" value="ECO:0007669"/>
    <property type="project" value="UniProtKB-KW"/>
</dbReference>
<reference evidence="7" key="1">
    <citation type="submission" date="2020-04" db="EMBL/GenBank/DDBJ databases">
        <authorList>
            <person name="Zhang T."/>
        </authorList>
    </citation>
    <scope>NUCLEOTIDE SEQUENCE</scope>
    <source>
        <strain evidence="7">HKST-UBA02</strain>
    </source>
</reference>
<keyword evidence="3 7" id="KW-0689">Ribosomal protein</keyword>
<dbReference type="GO" id="GO:0003735">
    <property type="term" value="F:structural constituent of ribosome"/>
    <property type="evidence" value="ECO:0007669"/>
    <property type="project" value="InterPro"/>
</dbReference>
<dbReference type="Proteomes" id="UP000699691">
    <property type="component" value="Unassembled WGS sequence"/>
</dbReference>
<dbReference type="InterPro" id="IPR036510">
    <property type="entry name" value="Ribosomal_bS20_sf"/>
</dbReference>